<dbReference type="InterPro" id="IPR011990">
    <property type="entry name" value="TPR-like_helical_dom_sf"/>
</dbReference>
<dbReference type="HOGENOM" id="CLU_101376_0_0_6"/>
<evidence type="ECO:0000313" key="2">
    <source>
        <dbReference type="EMBL" id="CDZ95878.1"/>
    </source>
</evidence>
<accession>A0A078LTZ1</accession>
<dbReference type="Pfam" id="PF14559">
    <property type="entry name" value="TPR_19"/>
    <property type="match status" value="1"/>
</dbReference>
<keyword evidence="2" id="KW-0449">Lipoprotein</keyword>
<dbReference type="EMBL" id="CCSF01000001">
    <property type="protein sequence ID" value="CDZ95878.1"/>
    <property type="molecule type" value="Genomic_DNA"/>
</dbReference>
<name>A0A078LTZ1_9PSED</name>
<keyword evidence="3" id="KW-1185">Reference proteome</keyword>
<dbReference type="Proteomes" id="UP000053902">
    <property type="component" value="Unassembled WGS sequence"/>
</dbReference>
<dbReference type="eggNOG" id="COG3071">
    <property type="taxonomic scope" value="Bacteria"/>
</dbReference>
<reference evidence="2 3" key="1">
    <citation type="submission" date="2014-07" db="EMBL/GenBank/DDBJ databases">
        <authorList>
            <person name="Urmite Genomes Urmite Genomes"/>
        </authorList>
    </citation>
    <scope>NUCLEOTIDE SEQUENCE [LARGE SCALE GENOMIC DNA]</scope>
    <source>
        <strain evidence="2 3">20_BN</strain>
    </source>
</reference>
<dbReference type="AlphaFoldDB" id="A0A078LTZ1"/>
<dbReference type="Gene3D" id="1.25.40.10">
    <property type="entry name" value="Tetratricopeptide repeat domain"/>
    <property type="match status" value="1"/>
</dbReference>
<gene>
    <name evidence="2" type="ORF">BN1079_03226</name>
</gene>
<dbReference type="STRING" id="1499686.BN1079_03226"/>
<feature type="region of interest" description="Disordered" evidence="1">
    <location>
        <begin position="88"/>
        <end position="132"/>
    </location>
</feature>
<organism evidence="2 3">
    <name type="scientific">Pseudomonas saudiphocaensis</name>
    <dbReference type="NCBI Taxonomy" id="1499686"/>
    <lineage>
        <taxon>Bacteria</taxon>
        <taxon>Pseudomonadati</taxon>
        <taxon>Pseudomonadota</taxon>
        <taxon>Gammaproteobacteria</taxon>
        <taxon>Pseudomonadales</taxon>
        <taxon>Pseudomonadaceae</taxon>
        <taxon>Pseudomonas</taxon>
    </lineage>
</organism>
<evidence type="ECO:0000256" key="1">
    <source>
        <dbReference type="SAM" id="MobiDB-lite"/>
    </source>
</evidence>
<dbReference type="PROSITE" id="PS51257">
    <property type="entry name" value="PROKAR_LIPOPROTEIN"/>
    <property type="match status" value="1"/>
</dbReference>
<dbReference type="SUPFAM" id="SSF48452">
    <property type="entry name" value="TPR-like"/>
    <property type="match status" value="1"/>
</dbReference>
<sequence>MSNKRWMVVLAAAALAQGCATVNRGAIPVVDAGAPVSEEVAARQGYRTGSAPAPVQGVQAGAEDPGVMVMVPQQNSAPLQTFAAPDATFSGSVDPAPGASEPWTPPPVPQAPVQSQPMPSGIPSGGGLSADERLDGPVLALLTTAQQLQGGGDLDGAASSLERAQRIAPREPQVLYRLAEVRLAQGDAVQAEQLARRGLSYAGDRPALQASLWELIAQARERQGNAAGAAQARERAKVSL</sequence>
<protein>
    <submittedName>
        <fullName evidence="2">Lipoprotein</fullName>
    </submittedName>
</protein>
<evidence type="ECO:0000313" key="3">
    <source>
        <dbReference type="Proteomes" id="UP000053902"/>
    </source>
</evidence>
<proteinExistence type="predicted"/>